<evidence type="ECO:0000313" key="2">
    <source>
        <dbReference type="Proteomes" id="UP000183557"/>
    </source>
</evidence>
<protein>
    <submittedName>
        <fullName evidence="1">Uncharacterized protein</fullName>
    </submittedName>
</protein>
<dbReference type="EMBL" id="FOSB01000014">
    <property type="protein sequence ID" value="SFK45053.1"/>
    <property type="molecule type" value="Genomic_DNA"/>
</dbReference>
<gene>
    <name evidence="1" type="ORF">SAMN04487936_11440</name>
</gene>
<name>A0A1I3ZLW2_HALDA</name>
<dbReference type="Proteomes" id="UP000183557">
    <property type="component" value="Unassembled WGS sequence"/>
</dbReference>
<keyword evidence="2" id="KW-1185">Reference proteome</keyword>
<sequence>MEQASWFDFVEKERDPVYVELEKLTEKNCPIKIASYTVTLNSFNLIEIEGDGVHDCVSDIDACYAYFCKWNK</sequence>
<dbReference type="AlphaFoldDB" id="A0A1I3ZLW2"/>
<reference evidence="2" key="1">
    <citation type="submission" date="2016-10" db="EMBL/GenBank/DDBJ databases">
        <authorList>
            <person name="Varghese N."/>
            <person name="Submissions S."/>
        </authorList>
    </citation>
    <scope>NUCLEOTIDE SEQUENCE [LARGE SCALE GENOMIC DNA]</scope>
    <source>
        <strain evidence="2">CGMCC 1.3704</strain>
    </source>
</reference>
<proteinExistence type="predicted"/>
<organism evidence="1 2">
    <name type="scientific">Halobacillus dabanensis</name>
    <dbReference type="NCBI Taxonomy" id="240302"/>
    <lineage>
        <taxon>Bacteria</taxon>
        <taxon>Bacillati</taxon>
        <taxon>Bacillota</taxon>
        <taxon>Bacilli</taxon>
        <taxon>Bacillales</taxon>
        <taxon>Bacillaceae</taxon>
        <taxon>Halobacillus</taxon>
    </lineage>
</organism>
<dbReference type="OrthoDB" id="2969891at2"/>
<evidence type="ECO:0000313" key="1">
    <source>
        <dbReference type="EMBL" id="SFK45053.1"/>
    </source>
</evidence>
<accession>A0A1I3ZLW2</accession>
<dbReference type="RefSeq" id="WP_075038011.1">
    <property type="nucleotide sequence ID" value="NZ_FOSB01000014.1"/>
</dbReference>